<organism evidence="3 4">
    <name type="scientific">Desulfovibrio legallii</name>
    <dbReference type="NCBI Taxonomy" id="571438"/>
    <lineage>
        <taxon>Bacteria</taxon>
        <taxon>Pseudomonadati</taxon>
        <taxon>Thermodesulfobacteriota</taxon>
        <taxon>Desulfovibrionia</taxon>
        <taxon>Desulfovibrionales</taxon>
        <taxon>Desulfovibrionaceae</taxon>
        <taxon>Desulfovibrio</taxon>
    </lineage>
</organism>
<feature type="domain" description="Ketoreductase" evidence="2">
    <location>
        <begin position="9"/>
        <end position="194"/>
    </location>
</feature>
<dbReference type="PANTHER" id="PTHR42760:SF123">
    <property type="entry name" value="OXIDOREDUCTASE"/>
    <property type="match status" value="1"/>
</dbReference>
<dbReference type="SUPFAM" id="SSF51735">
    <property type="entry name" value="NAD(P)-binding Rossmann-fold domains"/>
    <property type="match status" value="1"/>
</dbReference>
<dbReference type="OrthoDB" id="5290448at2"/>
<gene>
    <name evidence="3" type="ORF">SAMN05192586_10610</name>
</gene>
<reference evidence="4" key="1">
    <citation type="submission" date="2016-10" db="EMBL/GenBank/DDBJ databases">
        <authorList>
            <person name="Varghese N."/>
            <person name="Submissions S."/>
        </authorList>
    </citation>
    <scope>NUCLEOTIDE SEQUENCE [LARGE SCALE GENOMIC DNA]</scope>
    <source>
        <strain evidence="4">KHC7</strain>
    </source>
</reference>
<dbReference type="InterPro" id="IPR036291">
    <property type="entry name" value="NAD(P)-bd_dom_sf"/>
</dbReference>
<proteinExistence type="inferred from homology"/>
<dbReference type="SMART" id="SM00822">
    <property type="entry name" value="PKS_KR"/>
    <property type="match status" value="1"/>
</dbReference>
<dbReference type="PROSITE" id="PS00061">
    <property type="entry name" value="ADH_SHORT"/>
    <property type="match status" value="1"/>
</dbReference>
<dbReference type="STRING" id="571438.SAMN05192586_10610"/>
<dbReference type="AlphaFoldDB" id="A0A1G7LB48"/>
<evidence type="ECO:0000313" key="3">
    <source>
        <dbReference type="EMBL" id="SDF46631.1"/>
    </source>
</evidence>
<dbReference type="CDD" id="cd05233">
    <property type="entry name" value="SDR_c"/>
    <property type="match status" value="1"/>
</dbReference>
<dbReference type="InterPro" id="IPR057326">
    <property type="entry name" value="KR_dom"/>
</dbReference>
<name>A0A1G7LB48_9BACT</name>
<keyword evidence="4" id="KW-1185">Reference proteome</keyword>
<protein>
    <submittedName>
        <fullName evidence="3">NAD(P)-dependent dehydrogenase, short-chain alcohol dehydrogenase family</fullName>
    </submittedName>
</protein>
<dbReference type="GO" id="GO:0030497">
    <property type="term" value="P:fatty acid elongation"/>
    <property type="evidence" value="ECO:0007669"/>
    <property type="project" value="TreeGrafter"/>
</dbReference>
<dbReference type="PRINTS" id="PR00081">
    <property type="entry name" value="GDHRDH"/>
</dbReference>
<dbReference type="Proteomes" id="UP000199355">
    <property type="component" value="Unassembled WGS sequence"/>
</dbReference>
<evidence type="ECO:0000259" key="2">
    <source>
        <dbReference type="SMART" id="SM00822"/>
    </source>
</evidence>
<dbReference type="EMBL" id="FNBX01000006">
    <property type="protein sequence ID" value="SDF46631.1"/>
    <property type="molecule type" value="Genomic_DNA"/>
</dbReference>
<dbReference type="Gene3D" id="3.40.50.720">
    <property type="entry name" value="NAD(P)-binding Rossmann-like Domain"/>
    <property type="match status" value="1"/>
</dbReference>
<evidence type="ECO:0000313" key="4">
    <source>
        <dbReference type="Proteomes" id="UP000199355"/>
    </source>
</evidence>
<dbReference type="NCBIfam" id="NF005559">
    <property type="entry name" value="PRK07231.1"/>
    <property type="match status" value="1"/>
</dbReference>
<dbReference type="RefSeq" id="WP_092153263.1">
    <property type="nucleotide sequence ID" value="NZ_FNBX01000006.1"/>
</dbReference>
<dbReference type="InterPro" id="IPR002347">
    <property type="entry name" value="SDR_fam"/>
</dbReference>
<comment type="similarity">
    <text evidence="1">Belongs to the short-chain dehydrogenases/reductases (SDR) family.</text>
</comment>
<dbReference type="InterPro" id="IPR020904">
    <property type="entry name" value="Sc_DH/Rdtase_CS"/>
</dbReference>
<dbReference type="Pfam" id="PF13561">
    <property type="entry name" value="adh_short_C2"/>
    <property type="match status" value="1"/>
</dbReference>
<dbReference type="PRINTS" id="PR00080">
    <property type="entry name" value="SDRFAMILY"/>
</dbReference>
<dbReference type="PANTHER" id="PTHR42760">
    <property type="entry name" value="SHORT-CHAIN DEHYDROGENASES/REDUCTASES FAMILY MEMBER"/>
    <property type="match status" value="1"/>
</dbReference>
<accession>A0A1G7LB48</accession>
<dbReference type="FunFam" id="3.40.50.720:FF:000084">
    <property type="entry name" value="Short-chain dehydrogenase reductase"/>
    <property type="match status" value="1"/>
</dbReference>
<evidence type="ECO:0000256" key="1">
    <source>
        <dbReference type="ARBA" id="ARBA00006484"/>
    </source>
</evidence>
<dbReference type="GO" id="GO:0016616">
    <property type="term" value="F:oxidoreductase activity, acting on the CH-OH group of donors, NAD or NADP as acceptor"/>
    <property type="evidence" value="ECO:0007669"/>
    <property type="project" value="UniProtKB-ARBA"/>
</dbReference>
<sequence length="266" mass="27751">MDWLGLKDAVCVVTGAAGGIGYGIAEGLAAAGAKVAVLDMNEQGAKQAAQNLAARSQVATLGLGADITRPEQLHAVAQTVKDTLGPCDVLVNNAGILSPAHLLDVTPEQWNKVMNVDLNGLLWCSQVFGREMAARKRGAIVNIASISGHFPQPWSGAYSAAKSAVIMLTRQLAQELGPEGVRCNAVCPGMIKTPMTEAFYADPAVERGRVNMTASRRIGLPEDVANVVVFLASPRAGYLNGESVLVDGGLSSMIMALTPRPGFTQG</sequence>